<sequence length="251" mass="27729">MSGSNGLHPVVNLGQRQKCPKHPSKRKYTDGAEAGRAAQQRSKDTGLPIEAYMCEACGNYHLTRSTGGDSTILTDGKFSIGEFKSLAPHHPVFSENAADEPPIVPGDHETRVRFARRFLEANPTPTSEELCIALGGCTKTILRRVMTELGYRNTRGRYAHWVKVDAVTADPEPADEPDSDPEDTRIPLDLSYDNDAPDDDARWMGGRSVPWREVRPIENLERLRHIALGDLMDTYAAAGFRLTLTLESANA</sequence>
<evidence type="ECO:0000313" key="2">
    <source>
        <dbReference type="EMBL" id="XBN42128.1"/>
    </source>
</evidence>
<organism evidence="2">
    <name type="scientific">Microbacterium phage Merry</name>
    <dbReference type="NCBI Taxonomy" id="3144827"/>
    <lineage>
        <taxon>Viruses</taxon>
    </lineage>
</organism>
<feature type="region of interest" description="Disordered" evidence="1">
    <location>
        <begin position="168"/>
        <end position="201"/>
    </location>
</feature>
<dbReference type="EMBL" id="PP763431">
    <property type="protein sequence ID" value="XBN42128.1"/>
    <property type="molecule type" value="Genomic_DNA"/>
</dbReference>
<protein>
    <recommendedName>
        <fullName evidence="3">Helix-turn-helix DNA binding domain protein</fullName>
    </recommendedName>
</protein>
<accession>A0AAU7J815</accession>
<feature type="region of interest" description="Disordered" evidence="1">
    <location>
        <begin position="1"/>
        <end position="43"/>
    </location>
</feature>
<reference evidence="2" key="1">
    <citation type="submission" date="2024-05" db="EMBL/GenBank/DDBJ databases">
        <title>Complete genome sequence of bacteriophages Merry and Sunny infecting Microbacterium sp. isolated from an alkaline commercial outdoor algal pond.</title>
        <authorList>
            <person name="Levesque A.V."/>
            <person name="Rabines A.J."/>
            <person name="Alrubaiaan E."/>
            <person name="Oliver A."/>
            <person name="Allen E.E."/>
            <person name="Hazlebeck D."/>
            <person name="Pinowska A."/>
            <person name="Traller J.C."/>
            <person name="Zeigler Allen L."/>
        </authorList>
    </citation>
    <scope>NUCLEOTIDE SEQUENCE</scope>
</reference>
<evidence type="ECO:0000256" key="1">
    <source>
        <dbReference type="SAM" id="MobiDB-lite"/>
    </source>
</evidence>
<feature type="compositionally biased region" description="Acidic residues" evidence="1">
    <location>
        <begin position="172"/>
        <end position="181"/>
    </location>
</feature>
<proteinExistence type="predicted"/>
<name>A0AAU7J815_9VIRU</name>
<evidence type="ECO:0008006" key="3">
    <source>
        <dbReference type="Google" id="ProtNLM"/>
    </source>
</evidence>